<sequence>MTLQRNRKRPRALRIAPGVAIALSLGLVLGGCAGMPTNRTLYSVKQPVVERTNFTLDVNTDASGLPISEQQRLNGWFEAMDLGYGDRISIENPTANPAVTNAVNDLAGRYGLMVSETAPATEGMMQPGQARVVISRSEARVPGCPDWSAPADANYTNATSPNFGCATNSNIAAMVADPQDLLEGKKGDSETVISTSNKAIGALRDAEPTGARGLMNAVAGGGGGGGAGGGGGGGGGN</sequence>
<gene>
    <name evidence="1" type="ORF">EH32_11650</name>
</gene>
<dbReference type="AlphaFoldDB" id="A0A074MES2"/>
<proteinExistence type="predicted"/>
<evidence type="ECO:0000313" key="2">
    <source>
        <dbReference type="Proteomes" id="UP000027866"/>
    </source>
</evidence>
<organism evidence="1 2">
    <name type="scientific">Erythrobacter litoralis</name>
    <dbReference type="NCBI Taxonomy" id="39960"/>
    <lineage>
        <taxon>Bacteria</taxon>
        <taxon>Pseudomonadati</taxon>
        <taxon>Pseudomonadota</taxon>
        <taxon>Alphaproteobacteria</taxon>
        <taxon>Sphingomonadales</taxon>
        <taxon>Erythrobacteraceae</taxon>
        <taxon>Erythrobacter/Porphyrobacter group</taxon>
        <taxon>Erythrobacter</taxon>
    </lineage>
</organism>
<accession>A0A074MES2</accession>
<dbReference type="PATRIC" id="fig|39960.10.peg.2501"/>
<keyword evidence="2" id="KW-1185">Reference proteome</keyword>
<dbReference type="RefSeq" id="WP_051697916.1">
    <property type="nucleotide sequence ID" value="NZ_CP017057.1"/>
</dbReference>
<dbReference type="Proteomes" id="UP000027866">
    <property type="component" value="Unassembled WGS sequence"/>
</dbReference>
<dbReference type="Pfam" id="PF09476">
    <property type="entry name" value="Pilus_CpaD"/>
    <property type="match status" value="1"/>
</dbReference>
<dbReference type="InterPro" id="IPR019027">
    <property type="entry name" value="Pilus_biogenesis_CpaD-related"/>
</dbReference>
<dbReference type="OrthoDB" id="9802674at2"/>
<protein>
    <submittedName>
        <fullName evidence="1">Pilus assembly protein CpaD</fullName>
    </submittedName>
</protein>
<dbReference type="PROSITE" id="PS51257">
    <property type="entry name" value="PROKAR_LIPOPROTEIN"/>
    <property type="match status" value="1"/>
</dbReference>
<comment type="caution">
    <text evidence="1">The sequence shown here is derived from an EMBL/GenBank/DDBJ whole genome shotgun (WGS) entry which is preliminary data.</text>
</comment>
<name>A0A074MES2_9SPHN</name>
<evidence type="ECO:0000313" key="1">
    <source>
        <dbReference type="EMBL" id="KEO93366.1"/>
    </source>
</evidence>
<dbReference type="KEGG" id="elq:Ga0102493_11249"/>
<dbReference type="EMBL" id="JMIX01000006">
    <property type="protein sequence ID" value="KEO93366.1"/>
    <property type="molecule type" value="Genomic_DNA"/>
</dbReference>
<reference evidence="1 2" key="1">
    <citation type="submission" date="2014-04" db="EMBL/GenBank/DDBJ databases">
        <title>A comprehensive comparison of genomes of Erythrobacter spp. Strains.</title>
        <authorList>
            <person name="Zheng Q."/>
        </authorList>
    </citation>
    <scope>NUCLEOTIDE SEQUENCE [LARGE SCALE GENOMIC DNA]</scope>
    <source>
        <strain evidence="1 2">DSM 8509</strain>
    </source>
</reference>